<gene>
    <name evidence="1" type="ORF">SAMN05421748_11548</name>
</gene>
<dbReference type="EMBL" id="OBDY01000015">
    <property type="protein sequence ID" value="SNY54326.1"/>
    <property type="molecule type" value="Genomic_DNA"/>
</dbReference>
<dbReference type="OrthoDB" id="3288058at2"/>
<dbReference type="RefSeq" id="WP_097323374.1">
    <property type="nucleotide sequence ID" value="NZ_OBDY01000015.1"/>
</dbReference>
<accession>A0A285J4M2</accession>
<reference evidence="1 2" key="1">
    <citation type="submission" date="2017-09" db="EMBL/GenBank/DDBJ databases">
        <authorList>
            <person name="Ehlers B."/>
            <person name="Leendertz F.H."/>
        </authorList>
    </citation>
    <scope>NUCLEOTIDE SEQUENCE [LARGE SCALE GENOMIC DNA]</scope>
    <source>
        <strain evidence="1 2">CGMCC 4.6857</strain>
    </source>
</reference>
<keyword evidence="2" id="KW-1185">Reference proteome</keyword>
<sequence length="179" mass="20068">MFADRHDCVAAGLGCTRRLDRPCRAPEICLQFPRGEGGREGPVPGGCDTFTDGRGFWVRFTADNRHRAVFSDGRLRIDDRPVGEDQTMEPYGWWLGNRFYVVQADGPDDHPAQEYTMGYLVTTINSVVVYDADRAIEHVLDPAPDEQWTDPRVDLVDGALHVRPRPAAPPDRVIPLARP</sequence>
<evidence type="ECO:0000313" key="1">
    <source>
        <dbReference type="EMBL" id="SNY54326.1"/>
    </source>
</evidence>
<protein>
    <submittedName>
        <fullName evidence="1">Uncharacterized protein</fullName>
    </submittedName>
</protein>
<proteinExistence type="predicted"/>
<organism evidence="1 2">
    <name type="scientific">Paractinoplanes atraurantiacus</name>
    <dbReference type="NCBI Taxonomy" id="1036182"/>
    <lineage>
        <taxon>Bacteria</taxon>
        <taxon>Bacillati</taxon>
        <taxon>Actinomycetota</taxon>
        <taxon>Actinomycetes</taxon>
        <taxon>Micromonosporales</taxon>
        <taxon>Micromonosporaceae</taxon>
        <taxon>Paractinoplanes</taxon>
    </lineage>
</organism>
<dbReference type="AlphaFoldDB" id="A0A285J4M2"/>
<evidence type="ECO:0000313" key="2">
    <source>
        <dbReference type="Proteomes" id="UP000219612"/>
    </source>
</evidence>
<name>A0A285J4M2_9ACTN</name>
<dbReference type="Proteomes" id="UP000219612">
    <property type="component" value="Unassembled WGS sequence"/>
</dbReference>